<feature type="region of interest" description="Disordered" evidence="1">
    <location>
        <begin position="299"/>
        <end position="330"/>
    </location>
</feature>
<gene>
    <name evidence="2" type="primary">Bm484</name>
    <name evidence="2" type="ORF">BM_Bm484</name>
</gene>
<organism evidence="2">
    <name type="scientific">Brugia malayi</name>
    <name type="common">Filarial nematode worm</name>
    <dbReference type="NCBI Taxonomy" id="6279"/>
    <lineage>
        <taxon>Eukaryota</taxon>
        <taxon>Metazoa</taxon>
        <taxon>Ecdysozoa</taxon>
        <taxon>Nematoda</taxon>
        <taxon>Chromadorea</taxon>
        <taxon>Rhabditida</taxon>
        <taxon>Spirurina</taxon>
        <taxon>Spiruromorpha</taxon>
        <taxon>Filarioidea</taxon>
        <taxon>Onchocercidae</taxon>
        <taxon>Brugia</taxon>
    </lineage>
</organism>
<protein>
    <submittedName>
        <fullName evidence="2">Bm484, isoform b</fullName>
    </submittedName>
</protein>
<feature type="region of interest" description="Disordered" evidence="1">
    <location>
        <begin position="243"/>
        <end position="271"/>
    </location>
</feature>
<reference evidence="2" key="1">
    <citation type="journal article" date="2007" name="Science">
        <title>Draft genome of the filarial nematode parasite Brugia malayi.</title>
        <authorList>
            <person name="Ghedin E."/>
            <person name="Wang S."/>
            <person name="Spiro D."/>
            <person name="Caler E."/>
            <person name="Zhao Q."/>
            <person name="Crabtree J."/>
            <person name="Allen J.E."/>
            <person name="Delcher A.L."/>
            <person name="Guiliano D.B."/>
            <person name="Miranda-Saavedra D."/>
            <person name="Angiuoli S.V."/>
            <person name="Creasy T."/>
            <person name="Amedeo P."/>
            <person name="Haas B."/>
            <person name="El-Sayed N.M."/>
            <person name="Wortman J.R."/>
            <person name="Feldblyum T."/>
            <person name="Tallon L."/>
            <person name="Schatz M."/>
            <person name="Shumway M."/>
            <person name="Koo H."/>
            <person name="Salzberg S.L."/>
            <person name="Schobel S."/>
            <person name="Pertea M."/>
            <person name="Pop M."/>
            <person name="White O."/>
            <person name="Barton G.J."/>
            <person name="Carlow C.K."/>
            <person name="Crawford M.J."/>
            <person name="Daub J."/>
            <person name="Dimmic M.W."/>
            <person name="Estes C.F."/>
            <person name="Foster J.M."/>
            <person name="Ganatra M."/>
            <person name="Gregory W.F."/>
            <person name="Johnson N.M."/>
            <person name="Jin J."/>
            <person name="Komuniecki R."/>
            <person name="Korf I."/>
            <person name="Kumar S."/>
            <person name="Laney S."/>
            <person name="Li B.W."/>
            <person name="Li W."/>
            <person name="Lindblom T.H."/>
            <person name="Lustigman S."/>
            <person name="Ma D."/>
            <person name="Maina C.V."/>
            <person name="Martin D.M."/>
            <person name="McCarter J.P."/>
            <person name="McReynolds L."/>
            <person name="Mitreva M."/>
            <person name="Nutman T.B."/>
            <person name="Parkinson J."/>
            <person name="Peregrin-Alvarez J.M."/>
            <person name="Poole C."/>
            <person name="Ren Q."/>
            <person name="Saunders L."/>
            <person name="Sluder A.E."/>
            <person name="Smith K."/>
            <person name="Stanke M."/>
            <person name="Unnasch T.R."/>
            <person name="Ware J."/>
            <person name="Wei A.D."/>
            <person name="Weil G."/>
            <person name="Williams D.J."/>
            <person name="Zhang Y."/>
            <person name="Williams S.A."/>
            <person name="Fraser-Liggett C."/>
            <person name="Slatko B."/>
            <person name="Blaxter M.L."/>
            <person name="Scott A.L."/>
        </authorList>
    </citation>
    <scope>NUCLEOTIDE SEQUENCE</scope>
    <source>
        <strain evidence="2">FR3</strain>
    </source>
</reference>
<sequence length="419" mass="47764">MTEKERQTINLALLKLLNTVGMNRVMDLTNQSDNRTRDLARNQQITGQVIGHHVSGSNDSGVSGLNISINNFPRVDPINYSSTADLMAYRLQHLHFEQSESDDVRNTNWYIEDENKENICPILRPNRTNRTGTFSLRDMLPPDLPPVNIENILRIFSQPRRPENHNEQGREASMSPFLAEHTLPRSSDVTSDSVLSDSSLHSHAFPSLLDSHPIHATPRHSPVRRRARTLTEEVEFVSLEDLPEVNPFGPNGTPPRTPSPESFTEIHGASGSRNSNEILINEQRENERTVISADTAITTNFVTPPSRPPQPPAAPRKKNMDRKSLKTIDSPSFFPETTARIGIRKSSHTLRLVSPRKHGLFPALTDTKCVSSMILRSALKPRRSTRIKRMPNRYKYTFHRTDLRKKKERNFFKHFARKR</sequence>
<reference evidence="2" key="2">
    <citation type="submission" date="2012-12" db="EMBL/GenBank/DDBJ databases">
        <authorList>
            <consortium name="WormBase Consortium"/>
            <person name="Ghedin E."/>
            <person name="Paulini M."/>
        </authorList>
    </citation>
    <scope>NUCLEOTIDE SEQUENCE</scope>
    <source>
        <strain evidence="2">FR3</strain>
    </source>
</reference>
<accession>A0A1U7F157</accession>
<name>A0A1U7F157_BRUMA</name>
<dbReference type="EMBL" id="LN856957">
    <property type="protein sequence ID" value="CDP96365.1"/>
    <property type="molecule type" value="Genomic_DNA"/>
</dbReference>
<evidence type="ECO:0000256" key="1">
    <source>
        <dbReference type="SAM" id="MobiDB-lite"/>
    </source>
</evidence>
<proteinExistence type="predicted"/>
<dbReference type="OMA" id="NWYIEDE"/>
<dbReference type="AlphaFoldDB" id="A0A1U7F157"/>
<feature type="compositionally biased region" description="Pro residues" evidence="1">
    <location>
        <begin position="305"/>
        <end position="314"/>
    </location>
</feature>
<evidence type="ECO:0000313" key="2">
    <source>
        <dbReference type="EMBL" id="CDP96365.1"/>
    </source>
</evidence>